<accession>A0A8U8B8G5</accession>
<keyword evidence="5" id="KW-1185">Reference proteome</keyword>
<sequence>VPMFCLSPGWPQCPCSQGVCATGMWCTGGCDTDRSSGFSKLFGDNPHAPSHKNCCPHWDTLGAATIPCTPHASVPTEPPPPNPLVLQVPAQALLEGDTVTLRCRCQQDNHLTWVGSLRRTKLSLSSLQLHHSGRYGCEGLVGSWQSRSAAVTVTAHELFPVPVLEDPPEAHPGVPPDSQLPQHPQPPLPRPPPAVFYRDGQVVGGPQGSPQLLVPAVGVSHSGNFRCEGTQPFLDPSLAPTLLSRVPHWVPQPLHGYPHPSLAPLPCPAIAAPSPSPGPPIPGSCFPPSLIVSPHPFPGSLHPSLRSLHIPQVTPSPHPLPVSPYPPWCCPPPSPGVPSLTPPSSLGAPF</sequence>
<evidence type="ECO:0000313" key="5">
    <source>
        <dbReference type="Proteomes" id="UP000694382"/>
    </source>
</evidence>
<dbReference type="GO" id="GO:0004888">
    <property type="term" value="F:transmembrane signaling receptor activity"/>
    <property type="evidence" value="ECO:0007669"/>
    <property type="project" value="TreeGrafter"/>
</dbReference>
<dbReference type="PROSITE" id="PS50835">
    <property type="entry name" value="IG_LIKE"/>
    <property type="match status" value="1"/>
</dbReference>
<keyword evidence="1" id="KW-0732">Signal</keyword>
<dbReference type="InterPro" id="IPR036179">
    <property type="entry name" value="Ig-like_dom_sf"/>
</dbReference>
<dbReference type="InterPro" id="IPR007110">
    <property type="entry name" value="Ig-like_dom"/>
</dbReference>
<reference evidence="4" key="2">
    <citation type="submission" date="2025-09" db="UniProtKB">
        <authorList>
            <consortium name="Ensembl"/>
        </authorList>
    </citation>
    <scope>IDENTIFICATION</scope>
</reference>
<dbReference type="GO" id="GO:0007166">
    <property type="term" value="P:cell surface receptor signaling pathway"/>
    <property type="evidence" value="ECO:0007669"/>
    <property type="project" value="TreeGrafter"/>
</dbReference>
<reference evidence="4" key="1">
    <citation type="submission" date="2025-08" db="UniProtKB">
        <authorList>
            <consortium name="Ensembl"/>
        </authorList>
    </citation>
    <scope>IDENTIFICATION</scope>
</reference>
<feature type="region of interest" description="Disordered" evidence="3">
    <location>
        <begin position="163"/>
        <end position="192"/>
    </location>
</feature>
<dbReference type="Ensembl" id="ENSCPVT00000027420.1">
    <property type="protein sequence ID" value="ENSCPVP00000025582.1"/>
    <property type="gene ID" value="ENSCPVG00000007305.2"/>
</dbReference>
<dbReference type="Proteomes" id="UP000694382">
    <property type="component" value="Unassembled WGS sequence"/>
</dbReference>
<dbReference type="PANTHER" id="PTHR11481">
    <property type="entry name" value="IMMUNOGLOBULIN FC RECEPTOR"/>
    <property type="match status" value="1"/>
</dbReference>
<dbReference type="SUPFAM" id="SSF48726">
    <property type="entry name" value="Immunoglobulin"/>
    <property type="match status" value="1"/>
</dbReference>
<name>A0A8U8B8G5_GEOPR</name>
<dbReference type="AlphaFoldDB" id="A0A8U8B8G5"/>
<evidence type="ECO:0000256" key="1">
    <source>
        <dbReference type="ARBA" id="ARBA00022729"/>
    </source>
</evidence>
<proteinExistence type="predicted"/>
<dbReference type="InterPro" id="IPR050488">
    <property type="entry name" value="Ig_Fc_receptor"/>
</dbReference>
<dbReference type="SMART" id="SM00409">
    <property type="entry name" value="IG"/>
    <property type="match status" value="1"/>
</dbReference>
<keyword evidence="2" id="KW-1015">Disulfide bond</keyword>
<evidence type="ECO:0000256" key="3">
    <source>
        <dbReference type="SAM" id="MobiDB-lite"/>
    </source>
</evidence>
<dbReference type="Gene3D" id="2.60.40.10">
    <property type="entry name" value="Immunoglobulins"/>
    <property type="match status" value="1"/>
</dbReference>
<dbReference type="GO" id="GO:0006955">
    <property type="term" value="P:immune response"/>
    <property type="evidence" value="ECO:0007669"/>
    <property type="project" value="TreeGrafter"/>
</dbReference>
<dbReference type="PANTHER" id="PTHR11481:SF64">
    <property type="entry name" value="FC RECEPTOR-LIKE PROTEIN 4"/>
    <property type="match status" value="1"/>
</dbReference>
<organism evidence="4 5">
    <name type="scientific">Geospiza parvula</name>
    <name type="common">Small tree-finch</name>
    <name type="synonym">Camarhynchus parvulus</name>
    <dbReference type="NCBI Taxonomy" id="87175"/>
    <lineage>
        <taxon>Eukaryota</taxon>
        <taxon>Metazoa</taxon>
        <taxon>Chordata</taxon>
        <taxon>Craniata</taxon>
        <taxon>Vertebrata</taxon>
        <taxon>Euteleostomi</taxon>
        <taxon>Archelosauria</taxon>
        <taxon>Archosauria</taxon>
        <taxon>Dinosauria</taxon>
        <taxon>Saurischia</taxon>
        <taxon>Theropoda</taxon>
        <taxon>Coelurosauria</taxon>
        <taxon>Aves</taxon>
        <taxon>Neognathae</taxon>
        <taxon>Neoaves</taxon>
        <taxon>Telluraves</taxon>
        <taxon>Australaves</taxon>
        <taxon>Passeriformes</taxon>
        <taxon>Thraupidae</taxon>
        <taxon>Camarhynchus</taxon>
    </lineage>
</organism>
<feature type="compositionally biased region" description="Pro residues" evidence="3">
    <location>
        <begin position="183"/>
        <end position="192"/>
    </location>
</feature>
<dbReference type="InterPro" id="IPR013783">
    <property type="entry name" value="Ig-like_fold"/>
</dbReference>
<dbReference type="GO" id="GO:0009897">
    <property type="term" value="C:external side of plasma membrane"/>
    <property type="evidence" value="ECO:0007669"/>
    <property type="project" value="TreeGrafter"/>
</dbReference>
<protein>
    <submittedName>
        <fullName evidence="4">Uncharacterized protein</fullName>
    </submittedName>
</protein>
<evidence type="ECO:0000313" key="4">
    <source>
        <dbReference type="Ensembl" id="ENSCPVP00000025582.1"/>
    </source>
</evidence>
<evidence type="ECO:0000256" key="2">
    <source>
        <dbReference type="ARBA" id="ARBA00023157"/>
    </source>
</evidence>
<dbReference type="InterPro" id="IPR003599">
    <property type="entry name" value="Ig_sub"/>
</dbReference>